<evidence type="ECO:0000313" key="4">
    <source>
        <dbReference type="EMBL" id="SCY35568.1"/>
    </source>
</evidence>
<dbReference type="InterPro" id="IPR036249">
    <property type="entry name" value="Thioredoxin-like_sf"/>
</dbReference>
<feature type="domain" description="Thioredoxin" evidence="3">
    <location>
        <begin position="7"/>
        <end position="147"/>
    </location>
</feature>
<evidence type="ECO:0000313" key="5">
    <source>
        <dbReference type="Proteomes" id="UP000183047"/>
    </source>
</evidence>
<dbReference type="Pfam" id="PF08534">
    <property type="entry name" value="Redoxin"/>
    <property type="match status" value="1"/>
</dbReference>
<dbReference type="GO" id="GO:0016491">
    <property type="term" value="F:oxidoreductase activity"/>
    <property type="evidence" value="ECO:0007669"/>
    <property type="project" value="InterPro"/>
</dbReference>
<dbReference type="GO" id="GO:0017004">
    <property type="term" value="P:cytochrome complex assembly"/>
    <property type="evidence" value="ECO:0007669"/>
    <property type="project" value="UniProtKB-KW"/>
</dbReference>
<dbReference type="InterPro" id="IPR013740">
    <property type="entry name" value="Redoxin"/>
</dbReference>
<comment type="subcellular location">
    <subcellularLocation>
        <location evidence="1">Cell envelope</location>
    </subcellularLocation>
</comment>
<evidence type="ECO:0000256" key="2">
    <source>
        <dbReference type="ARBA" id="ARBA00022748"/>
    </source>
</evidence>
<organism evidence="4 5">
    <name type="scientific">Butyrivibrio hungatei</name>
    <dbReference type="NCBI Taxonomy" id="185008"/>
    <lineage>
        <taxon>Bacteria</taxon>
        <taxon>Bacillati</taxon>
        <taxon>Bacillota</taxon>
        <taxon>Clostridia</taxon>
        <taxon>Lachnospirales</taxon>
        <taxon>Lachnospiraceae</taxon>
        <taxon>Butyrivibrio</taxon>
    </lineage>
</organism>
<dbReference type="PANTHER" id="PTHR42852:SF17">
    <property type="entry name" value="THIOREDOXIN-LIKE PROTEIN HI_1115"/>
    <property type="match status" value="1"/>
</dbReference>
<evidence type="ECO:0000259" key="3">
    <source>
        <dbReference type="PROSITE" id="PS51352"/>
    </source>
</evidence>
<sequence length="147" mass="16289">MQMAGELKEGDAAPDFTATLVDGSEFKMSDHKDDVVILNFFASWCGPCMREMPAFDMLKKDEYSNLSILCVNCEEDKTTVDALVENHGFTFPIAYDEDGTIGAKYPSEGIPYTLIIKNGVIEKIFLGAQDADTQYKEYKGAIDACMN</sequence>
<dbReference type="OrthoDB" id="9809733at2"/>
<dbReference type="InterPro" id="IPR017937">
    <property type="entry name" value="Thioredoxin_CS"/>
</dbReference>
<dbReference type="InterPro" id="IPR013766">
    <property type="entry name" value="Thioredoxin_domain"/>
</dbReference>
<reference evidence="5" key="1">
    <citation type="submission" date="2016-10" db="EMBL/GenBank/DDBJ databases">
        <authorList>
            <person name="Varghese N."/>
            <person name="Submissions S."/>
        </authorList>
    </citation>
    <scope>NUCLEOTIDE SEQUENCE [LARGE SCALE GENOMIC DNA]</scope>
    <source>
        <strain evidence="5">XBD2006</strain>
    </source>
</reference>
<gene>
    <name evidence="4" type="ORF">SAMN02910451_02286</name>
</gene>
<proteinExistence type="predicted"/>
<dbReference type="CDD" id="cd02966">
    <property type="entry name" value="TlpA_like_family"/>
    <property type="match status" value="1"/>
</dbReference>
<keyword evidence="5" id="KW-1185">Reference proteome</keyword>
<dbReference type="Proteomes" id="UP000183047">
    <property type="component" value="Unassembled WGS sequence"/>
</dbReference>
<dbReference type="PROSITE" id="PS00194">
    <property type="entry name" value="THIOREDOXIN_1"/>
    <property type="match status" value="1"/>
</dbReference>
<name>A0A1G5FAB2_9FIRM</name>
<dbReference type="GO" id="GO:0030313">
    <property type="term" value="C:cell envelope"/>
    <property type="evidence" value="ECO:0007669"/>
    <property type="project" value="UniProtKB-SubCell"/>
</dbReference>
<dbReference type="PANTHER" id="PTHR42852">
    <property type="entry name" value="THIOL:DISULFIDE INTERCHANGE PROTEIN DSBE"/>
    <property type="match status" value="1"/>
</dbReference>
<dbReference type="PROSITE" id="PS51352">
    <property type="entry name" value="THIOREDOXIN_2"/>
    <property type="match status" value="1"/>
</dbReference>
<dbReference type="Gene3D" id="3.40.30.10">
    <property type="entry name" value="Glutaredoxin"/>
    <property type="match status" value="1"/>
</dbReference>
<dbReference type="AlphaFoldDB" id="A0A1G5FAB2"/>
<dbReference type="SUPFAM" id="SSF52833">
    <property type="entry name" value="Thioredoxin-like"/>
    <property type="match status" value="1"/>
</dbReference>
<keyword evidence="2" id="KW-0201">Cytochrome c-type biogenesis</keyword>
<accession>A0A1G5FAB2</accession>
<evidence type="ECO:0000256" key="1">
    <source>
        <dbReference type="ARBA" id="ARBA00004196"/>
    </source>
</evidence>
<protein>
    <submittedName>
        <fullName evidence="4">Peroxiredoxin</fullName>
    </submittedName>
</protein>
<dbReference type="InterPro" id="IPR050553">
    <property type="entry name" value="Thioredoxin_ResA/DsbE_sf"/>
</dbReference>
<dbReference type="EMBL" id="FMUR01000014">
    <property type="protein sequence ID" value="SCY35568.1"/>
    <property type="molecule type" value="Genomic_DNA"/>
</dbReference>